<protein>
    <submittedName>
        <fullName evidence="1">Uncharacterized protein</fullName>
    </submittedName>
</protein>
<proteinExistence type="predicted"/>
<gene>
    <name evidence="1" type="ORF">NCTC11978_00472</name>
</gene>
<reference evidence="1 2" key="1">
    <citation type="submission" date="2018-06" db="EMBL/GenBank/DDBJ databases">
        <authorList>
            <consortium name="Pathogen Informatics"/>
            <person name="Doyle S."/>
        </authorList>
    </citation>
    <scope>NUCLEOTIDE SEQUENCE [LARGE SCALE GENOMIC DNA]</scope>
    <source>
        <strain evidence="1 2">NCTC11978</strain>
    </source>
</reference>
<evidence type="ECO:0000313" key="1">
    <source>
        <dbReference type="EMBL" id="STX37310.1"/>
    </source>
</evidence>
<dbReference type="RefSeq" id="WP_115174443.1">
    <property type="nucleotide sequence ID" value="NZ_UGNY01000001.1"/>
</dbReference>
<dbReference type="Proteomes" id="UP000254033">
    <property type="component" value="Unassembled WGS sequence"/>
</dbReference>
<name>A0A378IQT7_9GAMM</name>
<sequence>MAVKNNKWEKFKATYSNLNVANPNVGESNLQADWNRAIHGKFSININGVSLKIMAGKYNNFQEEKDVLDFFEEIVLRDFVGDNIERKNAVQYLKKAFHQGGLLYPVSSALSTELKDRDGNIACTLVSESRDSLVNIKTTRNGFKIQEYSEARHLVAIAESLNAYASEGKIGPEEGKSSVIMAEATIAIDFSKSGASPSLFVEGNHMEILHEGLKLHLDNRTLGQKLVDFFKSILGFDKIKSLSPIALDNINQPEEGVEQQVPSCQL</sequence>
<organism evidence="1 2">
    <name type="scientific">Legionella feeleii</name>
    <dbReference type="NCBI Taxonomy" id="453"/>
    <lineage>
        <taxon>Bacteria</taxon>
        <taxon>Pseudomonadati</taxon>
        <taxon>Pseudomonadota</taxon>
        <taxon>Gammaproteobacteria</taxon>
        <taxon>Legionellales</taxon>
        <taxon>Legionellaceae</taxon>
        <taxon>Legionella</taxon>
    </lineage>
</organism>
<evidence type="ECO:0000313" key="2">
    <source>
        <dbReference type="Proteomes" id="UP000254033"/>
    </source>
</evidence>
<dbReference type="AlphaFoldDB" id="A0A378IQT7"/>
<accession>A0A378IQT7</accession>
<dbReference type="EMBL" id="UGNY01000001">
    <property type="protein sequence ID" value="STX37310.1"/>
    <property type="molecule type" value="Genomic_DNA"/>
</dbReference>